<keyword evidence="2" id="KW-1185">Reference proteome</keyword>
<evidence type="ECO:0000313" key="1">
    <source>
        <dbReference type="EMBL" id="EJF44606.1"/>
    </source>
</evidence>
<dbReference type="PATRIC" id="fig|1125718.3.peg.1381"/>
<dbReference type="AlphaFoldDB" id="J0X7I9"/>
<protein>
    <submittedName>
        <fullName evidence="1">Uncharacterized protein</fullName>
    </submittedName>
</protein>
<dbReference type="OrthoDB" id="7903015at2"/>
<reference evidence="1 2" key="1">
    <citation type="submission" date="2012-05" db="EMBL/GenBank/DDBJ databases">
        <authorList>
            <person name="Harkins D.M."/>
            <person name="Madupu R."/>
            <person name="Durkin A.S."/>
            <person name="Torralba M."/>
            <person name="Methe B."/>
            <person name="Sutton G.G."/>
            <person name="Nelson K.E."/>
        </authorList>
    </citation>
    <scope>NUCLEOTIDE SEQUENCE [LARGE SCALE GENOMIC DNA]</scope>
    <source>
        <strain evidence="1 2">F0489</strain>
    </source>
</reference>
<organism evidence="1 2">
    <name type="scientific">Actinomyces massiliensis F0489</name>
    <dbReference type="NCBI Taxonomy" id="1125718"/>
    <lineage>
        <taxon>Bacteria</taxon>
        <taxon>Bacillati</taxon>
        <taxon>Actinomycetota</taxon>
        <taxon>Actinomycetes</taxon>
        <taxon>Actinomycetales</taxon>
        <taxon>Actinomycetaceae</taxon>
        <taxon>Actinomyces</taxon>
    </lineage>
</organism>
<dbReference type="eggNOG" id="COG2141">
    <property type="taxonomic scope" value="Bacteria"/>
</dbReference>
<comment type="caution">
    <text evidence="1">The sequence shown here is derived from an EMBL/GenBank/DDBJ whole genome shotgun (WGS) entry which is preliminary data.</text>
</comment>
<sequence>MTFRRTYAAEPDTLMLAIPGQLGADDNLYALQAFAEHGVPALGWRPNTEGPVTGYALDDGG</sequence>
<dbReference type="Proteomes" id="UP000002941">
    <property type="component" value="Unassembled WGS sequence"/>
</dbReference>
<accession>J0X7I9</accession>
<dbReference type="RefSeq" id="WP_008731402.1">
    <property type="nucleotide sequence ID" value="NZ_AKFT01000107.1"/>
</dbReference>
<dbReference type="EMBL" id="AKFT01000107">
    <property type="protein sequence ID" value="EJF44606.1"/>
    <property type="molecule type" value="Genomic_DNA"/>
</dbReference>
<gene>
    <name evidence="1" type="ORF">HMPREF1318_2302</name>
</gene>
<evidence type="ECO:0000313" key="2">
    <source>
        <dbReference type="Proteomes" id="UP000002941"/>
    </source>
</evidence>
<name>J0X7I9_9ACTO</name>
<proteinExistence type="predicted"/>